<evidence type="ECO:0000256" key="1">
    <source>
        <dbReference type="ARBA" id="ARBA00004651"/>
    </source>
</evidence>
<feature type="transmembrane region" description="Helical" evidence="7">
    <location>
        <begin position="325"/>
        <end position="343"/>
    </location>
</feature>
<feature type="transmembrane region" description="Helical" evidence="7">
    <location>
        <begin position="296"/>
        <end position="313"/>
    </location>
</feature>
<dbReference type="Gene3D" id="1.20.1250.20">
    <property type="entry name" value="MFS general substrate transporter like domains"/>
    <property type="match status" value="1"/>
</dbReference>
<feature type="transmembrane region" description="Helical" evidence="7">
    <location>
        <begin position="193"/>
        <end position="212"/>
    </location>
</feature>
<dbReference type="RefSeq" id="WP_354697957.1">
    <property type="nucleotide sequence ID" value="NZ_CP114014.1"/>
</dbReference>
<feature type="transmembrane region" description="Helical" evidence="7">
    <location>
        <begin position="161"/>
        <end position="181"/>
    </location>
</feature>
<dbReference type="PRINTS" id="PR01036">
    <property type="entry name" value="TCRTETB"/>
</dbReference>
<feature type="transmembrane region" description="Helical" evidence="7">
    <location>
        <begin position="390"/>
        <end position="412"/>
    </location>
</feature>
<dbReference type="EMBL" id="CP114014">
    <property type="protein sequence ID" value="XAY06739.1"/>
    <property type="molecule type" value="Genomic_DNA"/>
</dbReference>
<comment type="subcellular location">
    <subcellularLocation>
        <location evidence="1">Cell membrane</location>
        <topology evidence="1">Multi-pass membrane protein</topology>
    </subcellularLocation>
</comment>
<dbReference type="Gene3D" id="1.20.1720.10">
    <property type="entry name" value="Multidrug resistance protein D"/>
    <property type="match status" value="1"/>
</dbReference>
<protein>
    <submittedName>
        <fullName evidence="9">Multidrug resistance protein Stp</fullName>
    </submittedName>
</protein>
<feature type="transmembrane region" description="Helical" evidence="7">
    <location>
        <begin position="74"/>
        <end position="93"/>
    </location>
</feature>
<dbReference type="PROSITE" id="PS50850">
    <property type="entry name" value="MFS"/>
    <property type="match status" value="1"/>
</dbReference>
<dbReference type="InterPro" id="IPR004638">
    <property type="entry name" value="EmrB-like"/>
</dbReference>
<dbReference type="InterPro" id="IPR036259">
    <property type="entry name" value="MFS_trans_sf"/>
</dbReference>
<feature type="transmembrane region" description="Helical" evidence="7">
    <location>
        <begin position="99"/>
        <end position="121"/>
    </location>
</feature>
<evidence type="ECO:0000259" key="8">
    <source>
        <dbReference type="PROSITE" id="PS50850"/>
    </source>
</evidence>
<feature type="transmembrane region" description="Helical" evidence="7">
    <location>
        <begin position="218"/>
        <end position="239"/>
    </location>
</feature>
<keyword evidence="2" id="KW-0813">Transport</keyword>
<dbReference type="PANTHER" id="PTHR42718:SF48">
    <property type="entry name" value="CONSERVED TWO-DOMAIN MEMBRANE PROTEIN-RELATED"/>
    <property type="match status" value="1"/>
</dbReference>
<organism evidence="9">
    <name type="scientific">Paraconexibacter sp. AEG42_29</name>
    <dbReference type="NCBI Taxonomy" id="2997339"/>
    <lineage>
        <taxon>Bacteria</taxon>
        <taxon>Bacillati</taxon>
        <taxon>Actinomycetota</taxon>
        <taxon>Thermoleophilia</taxon>
        <taxon>Solirubrobacterales</taxon>
        <taxon>Paraconexibacteraceae</taxon>
        <taxon>Paraconexibacter</taxon>
    </lineage>
</organism>
<evidence type="ECO:0000256" key="5">
    <source>
        <dbReference type="ARBA" id="ARBA00022989"/>
    </source>
</evidence>
<dbReference type="CDD" id="cd17321">
    <property type="entry name" value="MFS_MMR_MDR_like"/>
    <property type="match status" value="1"/>
</dbReference>
<dbReference type="Pfam" id="PF07690">
    <property type="entry name" value="MFS_1"/>
    <property type="match status" value="1"/>
</dbReference>
<feature type="transmembrane region" description="Helical" evidence="7">
    <location>
        <begin position="260"/>
        <end position="284"/>
    </location>
</feature>
<proteinExistence type="predicted"/>
<feature type="transmembrane region" description="Helical" evidence="7">
    <location>
        <begin position="41"/>
        <end position="62"/>
    </location>
</feature>
<feature type="transmembrane region" description="Helical" evidence="7">
    <location>
        <begin position="7"/>
        <end position="29"/>
    </location>
</feature>
<evidence type="ECO:0000256" key="4">
    <source>
        <dbReference type="ARBA" id="ARBA00022692"/>
    </source>
</evidence>
<feature type="transmembrane region" description="Helical" evidence="7">
    <location>
        <begin position="355"/>
        <end position="378"/>
    </location>
</feature>
<dbReference type="PROSITE" id="PS00216">
    <property type="entry name" value="SUGAR_TRANSPORT_1"/>
    <property type="match status" value="1"/>
</dbReference>
<dbReference type="SUPFAM" id="SSF103473">
    <property type="entry name" value="MFS general substrate transporter"/>
    <property type="match status" value="2"/>
</dbReference>
<dbReference type="PANTHER" id="PTHR42718">
    <property type="entry name" value="MAJOR FACILITATOR SUPERFAMILY MULTIDRUG TRANSPORTER MFSC"/>
    <property type="match status" value="1"/>
</dbReference>
<dbReference type="InterPro" id="IPR011701">
    <property type="entry name" value="MFS"/>
</dbReference>
<dbReference type="NCBIfam" id="TIGR00711">
    <property type="entry name" value="efflux_EmrB"/>
    <property type="match status" value="1"/>
</dbReference>
<evidence type="ECO:0000313" key="9">
    <source>
        <dbReference type="EMBL" id="XAY06739.1"/>
    </source>
</evidence>
<reference evidence="9" key="1">
    <citation type="submission" date="2022-12" db="EMBL/GenBank/DDBJ databases">
        <title>Paraconexibacter alkalitolerans sp. nov. and Baekduia alba sp. nov., isolated from soil and emended description of the genera Paraconexibacter (Chun et al., 2020) and Baekduia (An et al., 2020).</title>
        <authorList>
            <person name="Vieira S."/>
            <person name="Huber K.J."/>
            <person name="Geppert A."/>
            <person name="Wolf J."/>
            <person name="Neumann-Schaal M."/>
            <person name="Muesken M."/>
            <person name="Overmann J."/>
        </authorList>
    </citation>
    <scope>NUCLEOTIDE SEQUENCE</scope>
    <source>
        <strain evidence="9">AEG42_29</strain>
    </source>
</reference>
<keyword evidence="3" id="KW-1003">Cell membrane</keyword>
<dbReference type="GO" id="GO:0022857">
    <property type="term" value="F:transmembrane transporter activity"/>
    <property type="evidence" value="ECO:0007669"/>
    <property type="project" value="InterPro"/>
</dbReference>
<dbReference type="GO" id="GO:0005886">
    <property type="term" value="C:plasma membrane"/>
    <property type="evidence" value="ECO:0007669"/>
    <property type="project" value="UniProtKB-SubCell"/>
</dbReference>
<keyword evidence="4 7" id="KW-0812">Transmembrane</keyword>
<accession>A0AAU7AYM3</accession>
<evidence type="ECO:0000256" key="6">
    <source>
        <dbReference type="ARBA" id="ARBA00023136"/>
    </source>
</evidence>
<sequence length="474" mass="48008">MERRWQVLSVVCVGVFVASLDLFIVNIAFPDIQSDFEGSSLGAVSWVLSAYAIVFAALLVPAGRWADAIGRKRVYLSGLALFTFASALCAFAPGVELLVAARVLQAAGAAMLMPTSLALLLPEFPPEKRPVAIGIWAAASGVAAASGPPIGGLLVQLSWHWVFLVNLPIGIAAIIAGSRILRETRDPAAVRPDLIAAVALALGVATLVGGIVKGEDWGWASGRVIGAFAAAAALLAVVVQRSRTHPVPVIEPALVRVRTFSLAILGGTLFFVAFSAMLLGTVLFLTNVWGEDTLRAGLMVAPGPATAALFSVPGARLGARYGNRLVGTVGAALMGLGAAWWLLFLSADHAYATDFLPGFMIGGAGVGLVNPSLTAAAAASLPAARFATGAALITMGRQLGSAVGVALLVPVLGSNLDAAAFDGAWMLMLGFAAAAAVSLWSMGRLPAPAAGPSSAEAAAAPGGPPAVAAAEVVA</sequence>
<evidence type="ECO:0000256" key="3">
    <source>
        <dbReference type="ARBA" id="ARBA00022475"/>
    </source>
</evidence>
<feature type="transmembrane region" description="Helical" evidence="7">
    <location>
        <begin position="133"/>
        <end position="155"/>
    </location>
</feature>
<name>A0AAU7AYM3_9ACTN</name>
<dbReference type="KEGG" id="parq:DSM112329_03616"/>
<dbReference type="InterPro" id="IPR020846">
    <property type="entry name" value="MFS_dom"/>
</dbReference>
<feature type="domain" description="Major facilitator superfamily (MFS) profile" evidence="8">
    <location>
        <begin position="7"/>
        <end position="447"/>
    </location>
</feature>
<evidence type="ECO:0000256" key="7">
    <source>
        <dbReference type="SAM" id="Phobius"/>
    </source>
</evidence>
<keyword evidence="5 7" id="KW-1133">Transmembrane helix</keyword>
<keyword evidence="6 7" id="KW-0472">Membrane</keyword>
<dbReference type="InterPro" id="IPR005829">
    <property type="entry name" value="Sugar_transporter_CS"/>
</dbReference>
<feature type="transmembrane region" description="Helical" evidence="7">
    <location>
        <begin position="424"/>
        <end position="443"/>
    </location>
</feature>
<gene>
    <name evidence="9" type="primary">stp_2</name>
    <name evidence="9" type="ORF">DSM112329_03616</name>
</gene>
<dbReference type="AlphaFoldDB" id="A0AAU7AYM3"/>
<evidence type="ECO:0000256" key="2">
    <source>
        <dbReference type="ARBA" id="ARBA00022448"/>
    </source>
</evidence>